<evidence type="ECO:0000313" key="3">
    <source>
        <dbReference type="Proteomes" id="UP000664167"/>
    </source>
</evidence>
<reference evidence="2" key="1">
    <citation type="submission" date="2021-03" db="EMBL/GenBank/DDBJ databases">
        <title>Streptomyces poriferae sp. nov., a novel marine sponge-derived Actinobacteria species with anti-MRSA activity.</title>
        <authorList>
            <person name="Sandoval-Powers M."/>
            <person name="Kralova S."/>
            <person name="Nguyen G.-S."/>
            <person name="Fawwal D."/>
            <person name="Degnes K."/>
            <person name="Klinkenberg G."/>
            <person name="Sletta H."/>
            <person name="Wentzel A."/>
            <person name="Liles M.R."/>
        </authorList>
    </citation>
    <scope>NUCLEOTIDE SEQUENCE</scope>
    <source>
        <strain evidence="2">DSM 41794</strain>
    </source>
</reference>
<evidence type="ECO:0000256" key="1">
    <source>
        <dbReference type="SAM" id="MobiDB-lite"/>
    </source>
</evidence>
<gene>
    <name evidence="2" type="ORF">J0695_05495</name>
</gene>
<evidence type="ECO:0000313" key="2">
    <source>
        <dbReference type="EMBL" id="MBO0511265.1"/>
    </source>
</evidence>
<organism evidence="2 3">
    <name type="scientific">Streptomyces beijiangensis</name>
    <dbReference type="NCBI Taxonomy" id="163361"/>
    <lineage>
        <taxon>Bacteria</taxon>
        <taxon>Bacillati</taxon>
        <taxon>Actinomycetota</taxon>
        <taxon>Actinomycetes</taxon>
        <taxon>Kitasatosporales</taxon>
        <taxon>Streptomycetaceae</taxon>
        <taxon>Streptomyces</taxon>
    </lineage>
</organism>
<dbReference type="RefSeq" id="WP_206960690.1">
    <property type="nucleotide sequence ID" value="NZ_BAAAJJ010000011.1"/>
</dbReference>
<feature type="region of interest" description="Disordered" evidence="1">
    <location>
        <begin position="78"/>
        <end position="123"/>
    </location>
</feature>
<dbReference type="AlphaFoldDB" id="A0A939JGN0"/>
<comment type="caution">
    <text evidence="2">The sequence shown here is derived from an EMBL/GenBank/DDBJ whole genome shotgun (WGS) entry which is preliminary data.</text>
</comment>
<dbReference type="Proteomes" id="UP000664167">
    <property type="component" value="Unassembled WGS sequence"/>
</dbReference>
<sequence>MAAPQTPEQPGVWDEALEPAQLRSLNSTLRKLADSDGGNRELQEAAKKLMSGRITLRDALDDPSVSRGLLAGTASLREKWEAASEEEREAVREEQPAPDDGPTLSSGDQKKPPGRHSGGFSLY</sequence>
<keyword evidence="3" id="KW-1185">Reference proteome</keyword>
<accession>A0A939JGN0</accession>
<protein>
    <submittedName>
        <fullName evidence="2">Uncharacterized protein</fullName>
    </submittedName>
</protein>
<proteinExistence type="predicted"/>
<name>A0A939JGN0_9ACTN</name>
<dbReference type="EMBL" id="JAFLRJ010000040">
    <property type="protein sequence ID" value="MBO0511265.1"/>
    <property type="molecule type" value="Genomic_DNA"/>
</dbReference>